<proteinExistence type="predicted"/>
<dbReference type="OrthoDB" id="419711at2759"/>
<dbReference type="PANTHER" id="PTHR12242">
    <property type="entry name" value="OS02G0130600 PROTEIN-RELATED"/>
    <property type="match status" value="1"/>
</dbReference>
<feature type="transmembrane region" description="Helical" evidence="1">
    <location>
        <begin position="117"/>
        <end position="138"/>
    </location>
</feature>
<dbReference type="Gene3D" id="3.20.20.80">
    <property type="entry name" value="Glycosidases"/>
    <property type="match status" value="1"/>
</dbReference>
<dbReference type="AlphaFoldDB" id="A0A830BSY9"/>
<evidence type="ECO:0000313" key="2">
    <source>
        <dbReference type="EMBL" id="GFP87564.1"/>
    </source>
</evidence>
<keyword evidence="1" id="KW-1133">Transmembrane helix</keyword>
<dbReference type="PANTHER" id="PTHR12242:SF38">
    <property type="entry name" value="TRANSMEMBRANE PROTEIN"/>
    <property type="match status" value="1"/>
</dbReference>
<gene>
    <name evidence="2" type="ORF">PHJA_000900100</name>
</gene>
<keyword evidence="3" id="KW-1185">Reference proteome</keyword>
<protein>
    <submittedName>
        <fullName evidence="2">1 4-alpha-glucan-branching enzyme 3 chloroplastic/amyloplastic</fullName>
    </submittedName>
</protein>
<reference evidence="2" key="1">
    <citation type="submission" date="2020-07" db="EMBL/GenBank/DDBJ databases">
        <title>Ethylene signaling mediates host invasion by parasitic plants.</title>
        <authorList>
            <person name="Yoshida S."/>
        </authorList>
    </citation>
    <scope>NUCLEOTIDE SEQUENCE</scope>
    <source>
        <strain evidence="2">Okayama</strain>
    </source>
</reference>
<sequence>MMYTHNEFATFTSDMEEYCNHYVDREALLYIMLANEILHEIHPNIVTIAEDIIGCIHSLNVIFLIIETALNRLPFTWFGIIYFVLWSGAYVVFQWVLHASYFTWWPYPFLDLSTPLAPLWYLGLALVHIPCYGLYVLLTKAKHVSLSRMFPKAFVRSI</sequence>
<organism evidence="2 3">
    <name type="scientific">Phtheirospermum japonicum</name>
    <dbReference type="NCBI Taxonomy" id="374723"/>
    <lineage>
        <taxon>Eukaryota</taxon>
        <taxon>Viridiplantae</taxon>
        <taxon>Streptophyta</taxon>
        <taxon>Embryophyta</taxon>
        <taxon>Tracheophyta</taxon>
        <taxon>Spermatophyta</taxon>
        <taxon>Magnoliopsida</taxon>
        <taxon>eudicotyledons</taxon>
        <taxon>Gunneridae</taxon>
        <taxon>Pentapetalae</taxon>
        <taxon>asterids</taxon>
        <taxon>lamiids</taxon>
        <taxon>Lamiales</taxon>
        <taxon>Orobanchaceae</taxon>
        <taxon>Orobanchaceae incertae sedis</taxon>
        <taxon>Phtheirospermum</taxon>
    </lineage>
</organism>
<keyword evidence="1" id="KW-0472">Membrane</keyword>
<evidence type="ECO:0000313" key="3">
    <source>
        <dbReference type="Proteomes" id="UP000653305"/>
    </source>
</evidence>
<feature type="transmembrane region" description="Helical" evidence="1">
    <location>
        <begin position="75"/>
        <end position="97"/>
    </location>
</feature>
<name>A0A830BSY9_9LAMI</name>
<dbReference type="Proteomes" id="UP000653305">
    <property type="component" value="Unassembled WGS sequence"/>
</dbReference>
<comment type="caution">
    <text evidence="2">The sequence shown here is derived from an EMBL/GenBank/DDBJ whole genome shotgun (WGS) entry which is preliminary data.</text>
</comment>
<dbReference type="EMBL" id="BMAC01000148">
    <property type="protein sequence ID" value="GFP87564.1"/>
    <property type="molecule type" value="Genomic_DNA"/>
</dbReference>
<keyword evidence="1" id="KW-0812">Transmembrane</keyword>
<evidence type="ECO:0000256" key="1">
    <source>
        <dbReference type="SAM" id="Phobius"/>
    </source>
</evidence>
<dbReference type="GO" id="GO:0016020">
    <property type="term" value="C:membrane"/>
    <property type="evidence" value="ECO:0007669"/>
    <property type="project" value="TreeGrafter"/>
</dbReference>
<accession>A0A830BSY9</accession>